<reference evidence="1 2" key="1">
    <citation type="submission" date="2019-11" db="EMBL/GenBank/DDBJ databases">
        <authorList>
            <person name="Holert J."/>
        </authorList>
    </citation>
    <scope>NUCLEOTIDE SEQUENCE [LARGE SCALE GENOMIC DNA]</scope>
    <source>
        <strain evidence="1">BC5_2</strain>
    </source>
</reference>
<dbReference type="EMBL" id="CACSII010000001">
    <property type="protein sequence ID" value="CAA0083697.1"/>
    <property type="molecule type" value="Genomic_DNA"/>
</dbReference>
<accession>A0A5S9MYV8</accession>
<dbReference type="InterPro" id="IPR029069">
    <property type="entry name" value="HotDog_dom_sf"/>
</dbReference>
<sequence>MFNMPWIDLIKPHVEEMGDGVLLLSQTPEDLHKNHNGDMHAAVIFSMLEMAGMGVITLHLGDDAKNAFVVLKDLHVHYDARAQGKITFKSELSDEQKTRLKAAAQAGEAIEELITATAFDEQGVQVAHATVNGVVKPKRKG</sequence>
<name>A0A5S9MYV8_9GAMM</name>
<dbReference type="InterPro" id="IPR027961">
    <property type="entry name" value="DUF4442"/>
</dbReference>
<evidence type="ECO:0000313" key="1">
    <source>
        <dbReference type="EMBL" id="CAA0083697.1"/>
    </source>
</evidence>
<dbReference type="CDD" id="cd03443">
    <property type="entry name" value="PaaI_thioesterase"/>
    <property type="match status" value="1"/>
</dbReference>
<organism evidence="1 2">
    <name type="scientific">BD1-7 clade bacterium</name>
    <dbReference type="NCBI Taxonomy" id="2029982"/>
    <lineage>
        <taxon>Bacteria</taxon>
        <taxon>Pseudomonadati</taxon>
        <taxon>Pseudomonadota</taxon>
        <taxon>Gammaproteobacteria</taxon>
        <taxon>Cellvibrionales</taxon>
        <taxon>Spongiibacteraceae</taxon>
        <taxon>BD1-7 clade</taxon>
    </lineage>
</organism>
<dbReference type="OrthoDB" id="196313at2"/>
<dbReference type="Pfam" id="PF14539">
    <property type="entry name" value="DUF4442"/>
    <property type="match status" value="1"/>
</dbReference>
<protein>
    <recommendedName>
        <fullName evidence="3">Thioesterase putative domain-containing protein</fullName>
    </recommendedName>
</protein>
<evidence type="ECO:0000313" key="2">
    <source>
        <dbReference type="Proteomes" id="UP000434580"/>
    </source>
</evidence>
<dbReference type="Proteomes" id="UP000434580">
    <property type="component" value="Unassembled WGS sequence"/>
</dbReference>
<dbReference type="SUPFAM" id="SSF54637">
    <property type="entry name" value="Thioesterase/thiol ester dehydrase-isomerase"/>
    <property type="match status" value="1"/>
</dbReference>
<evidence type="ECO:0008006" key="3">
    <source>
        <dbReference type="Google" id="ProtNLM"/>
    </source>
</evidence>
<dbReference type="Gene3D" id="3.10.129.10">
    <property type="entry name" value="Hotdog Thioesterase"/>
    <property type="match status" value="1"/>
</dbReference>
<gene>
    <name evidence="1" type="ORF">DPBNPPHM_00623</name>
</gene>
<proteinExistence type="predicted"/>
<dbReference type="AlphaFoldDB" id="A0A5S9MYV8"/>